<organism evidence="3 4">
    <name type="scientific">Nibribacter ruber</name>
    <dbReference type="NCBI Taxonomy" id="2698458"/>
    <lineage>
        <taxon>Bacteria</taxon>
        <taxon>Pseudomonadati</taxon>
        <taxon>Bacteroidota</taxon>
        <taxon>Cytophagia</taxon>
        <taxon>Cytophagales</taxon>
        <taxon>Hymenobacteraceae</taxon>
        <taxon>Nibribacter</taxon>
    </lineage>
</organism>
<dbReference type="EMBL" id="CP047897">
    <property type="protein sequence ID" value="QHL88549.1"/>
    <property type="molecule type" value="Genomic_DNA"/>
</dbReference>
<evidence type="ECO:0000313" key="4">
    <source>
        <dbReference type="Proteomes" id="UP000464214"/>
    </source>
</evidence>
<accession>A0A6P1P2B8</accession>
<keyword evidence="1" id="KW-0812">Transmembrane</keyword>
<dbReference type="KEGG" id="nib:GU926_14340"/>
<dbReference type="PANTHER" id="PTHR40763">
    <property type="entry name" value="MEMBRANE PROTEIN-RELATED"/>
    <property type="match status" value="1"/>
</dbReference>
<proteinExistence type="predicted"/>
<feature type="transmembrane region" description="Helical" evidence="1">
    <location>
        <begin position="21"/>
        <end position="40"/>
    </location>
</feature>
<protein>
    <recommendedName>
        <fullName evidence="2">LiaF transmembrane domain-containing protein</fullName>
    </recommendedName>
</protein>
<dbReference type="AlphaFoldDB" id="A0A6P1P2B8"/>
<dbReference type="RefSeq" id="WP_160693075.1">
    <property type="nucleotide sequence ID" value="NZ_CP047897.1"/>
</dbReference>
<dbReference type="PANTHER" id="PTHR40763:SF5">
    <property type="entry name" value="MEMBRANE PROTEIN"/>
    <property type="match status" value="1"/>
</dbReference>
<feature type="transmembrane region" description="Helical" evidence="1">
    <location>
        <begin position="75"/>
        <end position="95"/>
    </location>
</feature>
<sequence>METNDRITSKNYRGYEPTRNNGGRIMAGLIIVLVGVALLANQLYELHLPRWVFSWKMLLIVIGLYTGFKHNFRNIGWIFPFAIGSVFLLEDIYPALNFKPYFWPVLLIGFGLYMMLRPRHHSYSPGKGWKSPTQPLPGAGAGAGSAYASPSYAAPTAEEAFDPANVSKDDYINGTAIFGGIKKSIITKSFKGGQITTFCGGAEYNLTHADLQGEVVIDVTMMFGGTKLVIPPDWKVRSEVVAIFGGIDEKRSMVAPSIQGDKVVILKGTLIFGGIDIKSY</sequence>
<dbReference type="Pfam" id="PF22570">
    <property type="entry name" value="LiaF-TM"/>
    <property type="match status" value="1"/>
</dbReference>
<feature type="domain" description="LiaF transmembrane" evidence="2">
    <location>
        <begin position="27"/>
        <end position="121"/>
    </location>
</feature>
<name>A0A6P1P2B8_9BACT</name>
<dbReference type="InterPro" id="IPR054331">
    <property type="entry name" value="LiaF_TM"/>
</dbReference>
<evidence type="ECO:0000259" key="2">
    <source>
        <dbReference type="Pfam" id="PF22570"/>
    </source>
</evidence>
<keyword evidence="1" id="KW-0472">Membrane</keyword>
<reference evidence="3 4" key="1">
    <citation type="submission" date="2020-01" db="EMBL/GenBank/DDBJ databases">
        <authorList>
            <person name="Kim M."/>
        </authorList>
    </citation>
    <scope>NUCLEOTIDE SEQUENCE [LARGE SCALE GENOMIC DNA]</scope>
    <source>
        <strain evidence="3 4">BT10</strain>
    </source>
</reference>
<keyword evidence="1" id="KW-1133">Transmembrane helix</keyword>
<keyword evidence="4" id="KW-1185">Reference proteome</keyword>
<dbReference type="Proteomes" id="UP000464214">
    <property type="component" value="Chromosome"/>
</dbReference>
<gene>
    <name evidence="3" type="ORF">GU926_14340</name>
</gene>
<feature type="transmembrane region" description="Helical" evidence="1">
    <location>
        <begin position="52"/>
        <end position="68"/>
    </location>
</feature>
<evidence type="ECO:0000313" key="3">
    <source>
        <dbReference type="EMBL" id="QHL88549.1"/>
    </source>
</evidence>
<evidence type="ECO:0000256" key="1">
    <source>
        <dbReference type="SAM" id="Phobius"/>
    </source>
</evidence>